<dbReference type="Gene3D" id="3.40.50.980">
    <property type="match status" value="6"/>
</dbReference>
<dbReference type="SMART" id="SM00823">
    <property type="entry name" value="PKS_PP"/>
    <property type="match status" value="3"/>
</dbReference>
<comment type="cofactor">
    <cofactor evidence="1">
        <name>pantetheine 4'-phosphate</name>
        <dbReference type="ChEBI" id="CHEBI:47942"/>
    </cofactor>
</comment>
<dbReference type="InterPro" id="IPR000873">
    <property type="entry name" value="AMP-dep_synth/lig_dom"/>
</dbReference>
<dbReference type="PROSITE" id="PS00455">
    <property type="entry name" value="AMP_BINDING"/>
    <property type="match status" value="3"/>
</dbReference>
<proteinExistence type="predicted"/>
<dbReference type="Gene3D" id="2.30.38.10">
    <property type="entry name" value="Luciferase, Domain 3"/>
    <property type="match status" value="3"/>
</dbReference>
<keyword evidence="7" id="KW-1185">Reference proteome</keyword>
<name>A0ABR9P4A9_9ACTN</name>
<dbReference type="InterPro" id="IPR001031">
    <property type="entry name" value="Thioesterase"/>
</dbReference>
<feature type="domain" description="Carrier" evidence="5">
    <location>
        <begin position="3082"/>
        <end position="3157"/>
    </location>
</feature>
<dbReference type="Pfam" id="PF00550">
    <property type="entry name" value="PP-binding"/>
    <property type="match status" value="3"/>
</dbReference>
<evidence type="ECO:0000313" key="6">
    <source>
        <dbReference type="EMBL" id="MBE2998654.1"/>
    </source>
</evidence>
<dbReference type="EMBL" id="JADBGI010000006">
    <property type="protein sequence ID" value="MBE2998654.1"/>
    <property type="molecule type" value="Genomic_DNA"/>
</dbReference>
<organism evidence="6 7">
    <name type="scientific">Nocardiopsis coralli</name>
    <dbReference type="NCBI Taxonomy" id="2772213"/>
    <lineage>
        <taxon>Bacteria</taxon>
        <taxon>Bacillati</taxon>
        <taxon>Actinomycetota</taxon>
        <taxon>Actinomycetes</taxon>
        <taxon>Streptosporangiales</taxon>
        <taxon>Nocardiopsidaceae</taxon>
        <taxon>Nocardiopsis</taxon>
    </lineage>
</organism>
<dbReference type="InterPro" id="IPR020806">
    <property type="entry name" value="PKS_PP-bd"/>
</dbReference>
<keyword evidence="2" id="KW-0596">Phosphopantetheine</keyword>
<dbReference type="CDD" id="cd19540">
    <property type="entry name" value="LCL_NRPS-like"/>
    <property type="match status" value="2"/>
</dbReference>
<dbReference type="SMART" id="SM00824">
    <property type="entry name" value="PKS_TE"/>
    <property type="match status" value="1"/>
</dbReference>
<dbReference type="SUPFAM" id="SSF56801">
    <property type="entry name" value="Acetyl-CoA synthetase-like"/>
    <property type="match status" value="3"/>
</dbReference>
<feature type="region of interest" description="Disordered" evidence="4">
    <location>
        <begin position="941"/>
        <end position="963"/>
    </location>
</feature>
<sequence>MQTPSTSRRLPLTAAQKGLWYAQQLDPGNPLYNIAEYVELRGDLDVERFTQAVRSMVLETEALHLVFGEDEDGPWQRVEPPDDWHMPVVDLRGEDDPDAAVHARMREDLDSVHVSEGGPLFSEVLFLLPDDRHICYQRVHHLLLDGYSAMVLLGRITEHYDAMAAGGEASPASHGSLADLLEEEAEHTGSDQDEADRAFWAEYLQDGPGDDDHGAVGLAGEPRRIPTRLHRATSSIPAERMGALRKVAAGERTGPHAAVLAATAAYVHRATGARDVVLGLPVAARRTALARSVPSMLSNIVPLRIAVDPGQSLRSLVGQVAVRTREVLRHQRTRYEELRRFVPRGGRLTGPSVNIMPVGRELTFAGLPATAHNLSVGPVEDMSLVVHGITADQDVRVDLDGSTDLYTRADLDSHQRRLLSAVETLAHAPDTTVGTMPRLLPGERPELLDSARGHTRETGEHTVVDAFADRAAERPDAVAVSAEDGSLTFAELDLHSDRLARLLSSRGAGPGTVVAARLPRTTAFPVAVLATLKSGAAHLPLDPDHPEARLAGMAEDARPVLTVAVAETAPPEPHPDGVLLLDDPATRALGDRASDAPVHGPRPEDAAYVIHTSGSTGRPKGVLVGHAALYNLFLDHRERLFEPTRERLGRRARAALTAGTSFDASWDPILWMIDGHTVHLVGDRLRRDPEALVAHLDESGTDAVETTPSFVRALLPAGLLDTGLSVLALGGEAVDADLWTTLARSPIHAVNLYGPTEATVDSLTAPVTDGTAPHLGAPVANTSAHVLDASMEPVPAGAVGELYLSGAQLADGYLNRSALTASRFVADPFSGDGSRLYRTGDLVLRARNGSLEFAGRADEQVKIRGFRVEPGEVRAVLEQHPDVERAAVAVDGEGALARLVGYLVGGADPDAVTAHARAHLPAHEVPAALVALDTLPLTPSGKLDRSSLPAPESPATGSRAPRTEREAALCTLFAEALGLETVGAEDDFFALGGHSLTASRLALRIRAELGLAVAVRDLFEFPSPASLAAEAREAGTGEGGRTTAPVLRPRVRPPEVPLAPAQQRLWFVNRLDPSAGTYNIPVALRVRGDLDTDALFGAVHDLVDRHEPLRTVHPWGTDGPVQDVRSTDLDAATVRCTEDTLPRLLANESSRGFDLTTETPLRVRLFRLAEDEAVLLLVVHHIAADGWSLAPLGRDLATAYTARTGDTEAFDALPELAVQYADHALHQHELLGSEDDPASPSAQQLAHWRQALAGVPEETTLPHDRPRPPEPERGAGHVALTVGAGTHRALADLARSRGVSPFMVLHAALAALLSRLGGDEDVVVGTPVAGRGDGTLDELVGFFVNTLALRTDLSGDPTFLELLDRVRDADLAAFQNQDVPFDRVVEEAAPARSTARHPLFQTMLSLQNTPGADLHLPGCTVRTEPGATTGTAKFDLSFDLAEADDPGSGLTGHLEFDADLFDHDTAGTIADRYAHLLDALVNDPERPVHIHELRTDGEIAREEAEEARARGTVPAGTVVDRFREQVRATPGATAVTADDARLDFAALDTRVRAVSRRLAEAGVGRGDVVAVALPRSTDTVAALLGVLAAGAVHMPVDAAHPAERIAGLIDEAAPACVITNRASPVDLPEGTPRLDLDAPVPCTPGAALPEPPRPEDPAYLIHTSGSTGRPKGVQVSHRALNNLLHSHVEHVFTPQAERLGRRLRFAHTAGVAFDASWDPILWMVAGHELHVVPDRVRREPDALADHLRGERVDGIEVTPSLAGQLAHAGLFGAADGPSLVALGGEAVPPRLWRQLRETDGVFALNLYGPTEATVDSLIARSDEEDDPVIGRPVANTGARVLDSRLRPVPSGVVGELHLTGAGLADGYRGRPGLTAERFVADPAADDGSRMYRTGDLAVRRPDGVLRYVGRADDQVKVRGFRVEPGDVEAAVAAHPDVAQAAVVATGADSADARLVAYVVRGGADRIDPESVRDGAAERLPEHMVPAAVVELDAFPLTPNGKLDQRALPEPAHTGGRGRAPRSGDENTLCSLFAETLEVPEVGIDDSFFDLGGHSLLATRLIARIRTVLGVELQVRTLFQAPTVARLARHLGTGDRAQTPLRPAAHRPERVPLSHAQRRLWFLNRMDPEAADYNIVMALRLTGPVDVAALRRALGDLTARHESLRTVFPEVDGTPYQHVLGPPEEDDRLRVRRAADEDGMHARARELAVRGFDLRTDRPLRAELVRRTDEDHLLVVVVHHVAGDAWSTLPLARDLSTAYAARCDGSHPRWSALPVQYADYALWQRSLLGDEDDPDSLLSRQLGFWSGRLAGLPSELRLPTDRPRPATSRQRAGSVPVHIGRDLHRRLLELARGSSASLFMVLHAALAALHTRLGAGEDIVVGSPVAGRTDDALDDLVGFFVNTLVLRTDTSGNPSFTDLVQRVRDEWLAAYAHQEVPFERVVEHLAPERVLGRHPLFQTMLALQNTQEAVVDLPGLDVHAEDVDDGAEAKFDLLFTLGERTDDLAAPDGIDGTLAHNAELFDESTARDLARRFVLVLEAAAQAPSAPLGRLDVLAPGERSDLLESGRGPDRGQPAGTVVELFDARAEETPGATAVVHGDQHVDFAGLRDRSQQLADALSGGGVGPGDTVAVLLPRGIRTVSTLLGVLRSGAAYLPVDTAYPDGRIAQMLADADPCLVAADAGTEEHVPDGHRVLRVDLPLPESVPGPMVPGPGPAGGDDTAYVIYTSGSTGRPKGVEVEHRSLTNLYGQHDDALFAPAAAHLGRRLRVAHTAGVAFDASWDPILWMVAGHELHVLDDTLRRDPRAMAAHLRDAGIDALEATPSYVRQLMAEGLLEGDGGPSVVALGGEAVDQELWADLRARPGLHAHNFYGPTEATVDSVVARMEDRAEPTIGRPVANSSVYVLDGGLQPVPVGALGELYLSGAGLARGYRGRPALTGSAFVADPFAGAGARMYRTGDLVRWASDGHLEFVGRADDQVKIRGFRIEPGEVVAALDRHPDVAHSTVVVHGDDPATRRLVAYVVGHGGSDPTADSLRAHLAHTLPEHMVPAQFVAMAALPLTPNGKLDRDALPEPETVDTGIRGLPRGPREEQACALFAEALGRARVGVHDNFFELGGHSMLVPGLVDRLSEVLGSDVGVATLFRAPTVAALLAVVDGAGDGVSGEDGLGRVLALRPGGTRTPLFCVHPAGGLAWPYAGLLRRLRPDQPVYGLQSPAVEPGGTTTGRSIEDLAEDYIAHMRKVQPEGPYRLLGWSFGGLLAQAVAARLHREGDRVDLLAVMDGFPAGQEDNDGFAGRPELLAAYLEALGVPAAADAELDADGLLEALAHHGHPLAGLTPETVDALARGFSHHADLLRRHTPDVHHGDLLFFTATEGKGPGAPDAGTWRPYVTGTVEDHPVQTTHSAMTGAPALDRIAPVLAERLEPATTALHADRRKDQP</sequence>
<feature type="domain" description="Carrier" evidence="5">
    <location>
        <begin position="2019"/>
        <end position="2094"/>
    </location>
</feature>
<dbReference type="SUPFAM" id="SSF52777">
    <property type="entry name" value="CoA-dependent acyltransferases"/>
    <property type="match status" value="6"/>
</dbReference>
<dbReference type="InterPro" id="IPR009081">
    <property type="entry name" value="PP-bd_ACP"/>
</dbReference>
<reference evidence="6 7" key="1">
    <citation type="submission" date="2020-09" db="EMBL/GenBank/DDBJ databases">
        <title>Diversity and distribution of actinomycetes associated with coral in the coast of Hainan.</title>
        <authorList>
            <person name="Li F."/>
        </authorList>
    </citation>
    <scope>NUCLEOTIDE SEQUENCE [LARGE SCALE GENOMIC DNA]</scope>
    <source>
        <strain evidence="6 7">HNM0947</strain>
    </source>
</reference>
<dbReference type="Gene3D" id="1.10.1200.10">
    <property type="entry name" value="ACP-like"/>
    <property type="match status" value="2"/>
</dbReference>
<dbReference type="InterPro" id="IPR001242">
    <property type="entry name" value="Condensation_dom"/>
</dbReference>
<dbReference type="RefSeq" id="WP_193121308.1">
    <property type="nucleotide sequence ID" value="NZ_JADBGI010000006.1"/>
</dbReference>
<dbReference type="PANTHER" id="PTHR45527:SF1">
    <property type="entry name" value="FATTY ACID SYNTHASE"/>
    <property type="match status" value="1"/>
</dbReference>
<dbReference type="CDD" id="cd05930">
    <property type="entry name" value="A_NRPS"/>
    <property type="match status" value="3"/>
</dbReference>
<evidence type="ECO:0000256" key="3">
    <source>
        <dbReference type="ARBA" id="ARBA00022553"/>
    </source>
</evidence>
<gene>
    <name evidence="6" type="ORF">IDM40_08050</name>
</gene>
<dbReference type="InterPro" id="IPR010071">
    <property type="entry name" value="AA_adenyl_dom"/>
</dbReference>
<feature type="region of interest" description="Disordered" evidence="4">
    <location>
        <begin position="1031"/>
        <end position="1054"/>
    </location>
</feature>
<dbReference type="Gene3D" id="3.30.559.10">
    <property type="entry name" value="Chloramphenicol acetyltransferase-like domain"/>
    <property type="match status" value="3"/>
</dbReference>
<dbReference type="Gene3D" id="3.30.300.30">
    <property type="match status" value="3"/>
</dbReference>
<evidence type="ECO:0000259" key="5">
    <source>
        <dbReference type="PROSITE" id="PS50075"/>
    </source>
</evidence>
<dbReference type="Gene3D" id="3.30.559.30">
    <property type="entry name" value="Nonribosomal peptide synthetase, condensation domain"/>
    <property type="match status" value="3"/>
</dbReference>
<dbReference type="Pfam" id="PF00668">
    <property type="entry name" value="Condensation"/>
    <property type="match status" value="3"/>
</dbReference>
<dbReference type="Gene3D" id="3.40.50.1820">
    <property type="entry name" value="alpha/beta hydrolase"/>
    <property type="match status" value="1"/>
</dbReference>
<dbReference type="InterPro" id="IPR006162">
    <property type="entry name" value="Ppantetheine_attach_site"/>
</dbReference>
<feature type="domain" description="Carrier" evidence="5">
    <location>
        <begin position="960"/>
        <end position="1035"/>
    </location>
</feature>
<evidence type="ECO:0000256" key="1">
    <source>
        <dbReference type="ARBA" id="ARBA00001957"/>
    </source>
</evidence>
<evidence type="ECO:0000256" key="4">
    <source>
        <dbReference type="SAM" id="MobiDB-lite"/>
    </source>
</evidence>
<keyword evidence="3" id="KW-0597">Phosphoprotein</keyword>
<dbReference type="PROSITE" id="PS00012">
    <property type="entry name" value="PHOSPHOPANTETHEINE"/>
    <property type="match status" value="1"/>
</dbReference>
<dbReference type="SUPFAM" id="SSF53474">
    <property type="entry name" value="alpha/beta-Hydrolases"/>
    <property type="match status" value="1"/>
</dbReference>
<feature type="region of interest" description="Disordered" evidence="4">
    <location>
        <begin position="3063"/>
        <end position="3084"/>
    </location>
</feature>
<dbReference type="InterPro" id="IPR020802">
    <property type="entry name" value="TesA-like"/>
</dbReference>
<dbReference type="Pfam" id="PF13193">
    <property type="entry name" value="AMP-binding_C"/>
    <property type="match status" value="3"/>
</dbReference>
<dbReference type="NCBIfam" id="TIGR01733">
    <property type="entry name" value="AA-adenyl-dom"/>
    <property type="match status" value="3"/>
</dbReference>
<dbReference type="Pfam" id="PF00501">
    <property type="entry name" value="AMP-binding"/>
    <property type="match status" value="3"/>
</dbReference>
<dbReference type="InterPro" id="IPR020845">
    <property type="entry name" value="AMP-binding_CS"/>
</dbReference>
<dbReference type="InterPro" id="IPR029058">
    <property type="entry name" value="AB_hydrolase_fold"/>
</dbReference>
<dbReference type="PROSITE" id="PS50075">
    <property type="entry name" value="CARRIER"/>
    <property type="match status" value="3"/>
</dbReference>
<dbReference type="Proteomes" id="UP000806528">
    <property type="component" value="Unassembled WGS sequence"/>
</dbReference>
<dbReference type="InterPro" id="IPR023213">
    <property type="entry name" value="CAT-like_dom_sf"/>
</dbReference>
<dbReference type="NCBIfam" id="NF003417">
    <property type="entry name" value="PRK04813.1"/>
    <property type="match status" value="3"/>
</dbReference>
<dbReference type="InterPro" id="IPR025110">
    <property type="entry name" value="AMP-bd_C"/>
</dbReference>
<evidence type="ECO:0000313" key="7">
    <source>
        <dbReference type="Proteomes" id="UP000806528"/>
    </source>
</evidence>
<accession>A0ABR9P4A9</accession>
<evidence type="ECO:0000256" key="2">
    <source>
        <dbReference type="ARBA" id="ARBA00022450"/>
    </source>
</evidence>
<dbReference type="SUPFAM" id="SSF47336">
    <property type="entry name" value="ACP-like"/>
    <property type="match status" value="3"/>
</dbReference>
<dbReference type="InterPro" id="IPR036736">
    <property type="entry name" value="ACP-like_sf"/>
</dbReference>
<feature type="region of interest" description="Disordered" evidence="4">
    <location>
        <begin position="1999"/>
        <end position="2024"/>
    </location>
</feature>
<dbReference type="PANTHER" id="PTHR45527">
    <property type="entry name" value="NONRIBOSOMAL PEPTIDE SYNTHETASE"/>
    <property type="match status" value="1"/>
</dbReference>
<dbReference type="InterPro" id="IPR045851">
    <property type="entry name" value="AMP-bd_C_sf"/>
</dbReference>
<dbReference type="Pfam" id="PF00975">
    <property type="entry name" value="Thioesterase"/>
    <property type="match status" value="1"/>
</dbReference>
<protein>
    <submittedName>
        <fullName evidence="6">Amino acid adenylation domain-containing protein</fullName>
    </submittedName>
</protein>
<comment type="caution">
    <text evidence="6">The sequence shown here is derived from an EMBL/GenBank/DDBJ whole genome shotgun (WGS) entry which is preliminary data.</text>
</comment>